<dbReference type="Pfam" id="PF03834">
    <property type="entry name" value="Rad10"/>
    <property type="match status" value="1"/>
</dbReference>
<evidence type="ECO:0000256" key="4">
    <source>
        <dbReference type="ARBA" id="ARBA00023125"/>
    </source>
</evidence>
<name>A0AAD5YKY9_9APHY</name>
<evidence type="ECO:0000256" key="6">
    <source>
        <dbReference type="ARBA" id="ARBA00023242"/>
    </source>
</evidence>
<comment type="subcellular location">
    <subcellularLocation>
        <location evidence="1">Nucleus</location>
    </subcellularLocation>
</comment>
<dbReference type="PANTHER" id="PTHR12749:SF0">
    <property type="entry name" value="DNA EXCISION REPAIR PROTEIN ERCC-1"/>
    <property type="match status" value="1"/>
</dbReference>
<dbReference type="GO" id="GO:0070914">
    <property type="term" value="P:UV-damage excision repair"/>
    <property type="evidence" value="ECO:0007669"/>
    <property type="project" value="TreeGrafter"/>
</dbReference>
<dbReference type="GO" id="GO:0006312">
    <property type="term" value="P:mitotic recombination"/>
    <property type="evidence" value="ECO:0007669"/>
    <property type="project" value="TreeGrafter"/>
</dbReference>
<dbReference type="InterPro" id="IPR010994">
    <property type="entry name" value="RuvA_2-like"/>
</dbReference>
<sequence>MQRPSNNPPVVQPGSGNNIIINPCQTEHQEPIREITKICLLNNITVLVAWTKEEAGFYLTTLKQSENRPPDLIKERVDKDYDSILRTALTSISKVNKTDVETLRTSLGVRHSDSSSPRPRILMEPHLQSVVNISKASSDTLQNLPGFGQVKVRRLKDAFEKPFRTSQSQSAPHNTQRVPEAPTTTQSADDTSSSGVRGTREPSPVWDIELDLNELPSP</sequence>
<evidence type="ECO:0000256" key="7">
    <source>
        <dbReference type="SAM" id="MobiDB-lite"/>
    </source>
</evidence>
<dbReference type="Proteomes" id="UP001212997">
    <property type="component" value="Unassembled WGS sequence"/>
</dbReference>
<reference evidence="9" key="1">
    <citation type="submission" date="2022-07" db="EMBL/GenBank/DDBJ databases">
        <title>Genome Sequence of Physisporinus lineatus.</title>
        <authorList>
            <person name="Buettner E."/>
        </authorList>
    </citation>
    <scope>NUCLEOTIDE SEQUENCE</scope>
    <source>
        <strain evidence="9">VT162</strain>
    </source>
</reference>
<feature type="region of interest" description="Disordered" evidence="7">
    <location>
        <begin position="162"/>
        <end position="218"/>
    </location>
</feature>
<feature type="compositionally biased region" description="Polar residues" evidence="7">
    <location>
        <begin position="164"/>
        <end position="177"/>
    </location>
</feature>
<dbReference type="GO" id="GO:0000110">
    <property type="term" value="C:nucleotide-excision repair factor 1 complex"/>
    <property type="evidence" value="ECO:0007669"/>
    <property type="project" value="TreeGrafter"/>
</dbReference>
<keyword evidence="3" id="KW-0227">DNA damage</keyword>
<evidence type="ECO:0000256" key="3">
    <source>
        <dbReference type="ARBA" id="ARBA00022763"/>
    </source>
</evidence>
<evidence type="ECO:0000256" key="5">
    <source>
        <dbReference type="ARBA" id="ARBA00023204"/>
    </source>
</evidence>
<dbReference type="InterPro" id="IPR047260">
    <property type="entry name" value="ERCC1-like_central_dom"/>
</dbReference>
<dbReference type="SUPFAM" id="SSF47781">
    <property type="entry name" value="RuvA domain 2-like"/>
    <property type="match status" value="1"/>
</dbReference>
<evidence type="ECO:0000259" key="8">
    <source>
        <dbReference type="Pfam" id="PF03834"/>
    </source>
</evidence>
<proteinExistence type="inferred from homology"/>
<keyword evidence="10" id="KW-1185">Reference proteome</keyword>
<dbReference type="PANTHER" id="PTHR12749">
    <property type="entry name" value="EXCISION REPAIR CROSS-COMPLEMENTING 1 ERCC1"/>
    <property type="match status" value="1"/>
</dbReference>
<comment type="caution">
    <text evidence="9">The sequence shown here is derived from an EMBL/GenBank/DDBJ whole genome shotgun (WGS) entry which is preliminary data.</text>
</comment>
<dbReference type="GO" id="GO:0006302">
    <property type="term" value="P:double-strand break repair"/>
    <property type="evidence" value="ECO:0007669"/>
    <property type="project" value="UniProtKB-ARBA"/>
</dbReference>
<organism evidence="9 10">
    <name type="scientific">Meripilus lineatus</name>
    <dbReference type="NCBI Taxonomy" id="2056292"/>
    <lineage>
        <taxon>Eukaryota</taxon>
        <taxon>Fungi</taxon>
        <taxon>Dikarya</taxon>
        <taxon>Basidiomycota</taxon>
        <taxon>Agaricomycotina</taxon>
        <taxon>Agaricomycetes</taxon>
        <taxon>Polyporales</taxon>
        <taxon>Meripilaceae</taxon>
        <taxon>Meripilus</taxon>
    </lineage>
</organism>
<dbReference type="AlphaFoldDB" id="A0AAD5YKY9"/>
<dbReference type="InterPro" id="IPR004579">
    <property type="entry name" value="ERCC1/RAD10/SWI10"/>
</dbReference>
<comment type="similarity">
    <text evidence="2">Belongs to the ERCC1/RAD10/SWI10 family.</text>
</comment>
<evidence type="ECO:0000256" key="2">
    <source>
        <dbReference type="ARBA" id="ARBA00008283"/>
    </source>
</evidence>
<dbReference type="EMBL" id="JANAWD010000092">
    <property type="protein sequence ID" value="KAJ3487432.1"/>
    <property type="molecule type" value="Genomic_DNA"/>
</dbReference>
<keyword evidence="6" id="KW-0539">Nucleus</keyword>
<dbReference type="InterPro" id="IPR011335">
    <property type="entry name" value="Restrct_endonuc-II-like"/>
</dbReference>
<dbReference type="GO" id="GO:0003684">
    <property type="term" value="F:damaged DNA binding"/>
    <property type="evidence" value="ECO:0007669"/>
    <property type="project" value="InterPro"/>
</dbReference>
<feature type="compositionally biased region" description="Low complexity" evidence="7">
    <location>
        <begin position="183"/>
        <end position="194"/>
    </location>
</feature>
<protein>
    <recommendedName>
        <fullName evidence="8">ERCC1-like central domain-containing protein</fullName>
    </recommendedName>
</protein>
<evidence type="ECO:0000313" key="10">
    <source>
        <dbReference type="Proteomes" id="UP001212997"/>
    </source>
</evidence>
<dbReference type="Gene3D" id="1.10.150.20">
    <property type="entry name" value="5' to 3' exonuclease, C-terminal subdomain"/>
    <property type="match status" value="2"/>
</dbReference>
<dbReference type="GO" id="GO:0003697">
    <property type="term" value="F:single-stranded DNA binding"/>
    <property type="evidence" value="ECO:0007669"/>
    <property type="project" value="TreeGrafter"/>
</dbReference>
<evidence type="ECO:0000256" key="1">
    <source>
        <dbReference type="ARBA" id="ARBA00004123"/>
    </source>
</evidence>
<keyword evidence="5" id="KW-0234">DNA repair</keyword>
<evidence type="ECO:0000313" key="9">
    <source>
        <dbReference type="EMBL" id="KAJ3487432.1"/>
    </source>
</evidence>
<dbReference type="SUPFAM" id="SSF52980">
    <property type="entry name" value="Restriction endonuclease-like"/>
    <property type="match status" value="1"/>
</dbReference>
<dbReference type="Gene3D" id="3.40.50.10130">
    <property type="match status" value="1"/>
</dbReference>
<accession>A0AAD5YKY9</accession>
<keyword evidence="4" id="KW-0238">DNA-binding</keyword>
<dbReference type="GO" id="GO:0070522">
    <property type="term" value="C:ERCC4-ERCC1 complex"/>
    <property type="evidence" value="ECO:0007669"/>
    <property type="project" value="TreeGrafter"/>
</dbReference>
<feature type="domain" description="ERCC1-like central" evidence="8">
    <location>
        <begin position="26"/>
        <end position="63"/>
    </location>
</feature>
<gene>
    <name evidence="9" type="ORF">NLI96_g3542</name>
</gene>